<proteinExistence type="predicted"/>
<reference evidence="3" key="1">
    <citation type="submission" date="2022-11" db="UniProtKB">
        <authorList>
            <consortium name="WormBaseParasite"/>
        </authorList>
    </citation>
    <scope>IDENTIFICATION</scope>
</reference>
<protein>
    <submittedName>
        <fullName evidence="3">Uncharacterized protein</fullName>
    </submittedName>
</protein>
<sequence>MERLSTGAEIFNFDRDTTGGSRRRSLLIIRRLLLQRQDCRCKIRLLFYERMLTAAVVARSPNGSSDSHLSNEDLASEVNIIVAWPLPLELSPGGDSAPNDAKFVDCWPLRPIIVVPVLLAPLPNTSSIFKSSSINIFRMLEKLALDVTSSCDDEPKTPSPAANKDAVSGLK</sequence>
<evidence type="ECO:0000313" key="2">
    <source>
        <dbReference type="Proteomes" id="UP000887565"/>
    </source>
</evidence>
<keyword evidence="2" id="KW-1185">Reference proteome</keyword>
<dbReference type="AlphaFoldDB" id="A0A915L8J5"/>
<evidence type="ECO:0000256" key="1">
    <source>
        <dbReference type="SAM" id="MobiDB-lite"/>
    </source>
</evidence>
<evidence type="ECO:0000313" key="3">
    <source>
        <dbReference type="WBParaSite" id="nRc.2.0.1.t47142-RA"/>
    </source>
</evidence>
<organism evidence="2 3">
    <name type="scientific">Romanomermis culicivorax</name>
    <name type="common">Nematode worm</name>
    <dbReference type="NCBI Taxonomy" id="13658"/>
    <lineage>
        <taxon>Eukaryota</taxon>
        <taxon>Metazoa</taxon>
        <taxon>Ecdysozoa</taxon>
        <taxon>Nematoda</taxon>
        <taxon>Enoplea</taxon>
        <taxon>Dorylaimia</taxon>
        <taxon>Mermithida</taxon>
        <taxon>Mermithoidea</taxon>
        <taxon>Mermithidae</taxon>
        <taxon>Romanomermis</taxon>
    </lineage>
</organism>
<feature type="region of interest" description="Disordered" evidence="1">
    <location>
        <begin position="149"/>
        <end position="171"/>
    </location>
</feature>
<name>A0A915L8J5_ROMCU</name>
<dbReference type="Proteomes" id="UP000887565">
    <property type="component" value="Unplaced"/>
</dbReference>
<dbReference type="WBParaSite" id="nRc.2.0.1.t47142-RA">
    <property type="protein sequence ID" value="nRc.2.0.1.t47142-RA"/>
    <property type="gene ID" value="nRc.2.0.1.g47142"/>
</dbReference>
<accession>A0A915L8J5</accession>